<feature type="active site" description="Nucleophile" evidence="7">
    <location>
        <position position="385"/>
    </location>
</feature>
<proteinExistence type="inferred from homology"/>
<evidence type="ECO:0000256" key="5">
    <source>
        <dbReference type="ARBA" id="ARBA00022825"/>
    </source>
</evidence>
<dbReference type="CDD" id="cd07023">
    <property type="entry name" value="S49_Sppa_N_C"/>
    <property type="match status" value="1"/>
</dbReference>
<feature type="active site" description="Proton donor/acceptor" evidence="7">
    <location>
        <position position="192"/>
    </location>
</feature>
<evidence type="ECO:0000256" key="2">
    <source>
        <dbReference type="ARBA" id="ARBA00008683"/>
    </source>
</evidence>
<dbReference type="InterPro" id="IPR002142">
    <property type="entry name" value="Peptidase_S49"/>
</dbReference>
<accession>A0A930YVX0</accession>
<comment type="subcellular location">
    <subcellularLocation>
        <location evidence="1">Membrane</location>
    </subcellularLocation>
</comment>
<feature type="transmembrane region" description="Helical" evidence="8">
    <location>
        <begin position="12"/>
        <end position="35"/>
    </location>
</feature>
<keyword evidence="3" id="KW-0645">Protease</keyword>
<dbReference type="Gene3D" id="3.90.226.10">
    <property type="entry name" value="2-enoyl-CoA Hydratase, Chain A, domain 1"/>
    <property type="match status" value="3"/>
</dbReference>
<dbReference type="Proteomes" id="UP000694480">
    <property type="component" value="Unassembled WGS sequence"/>
</dbReference>
<gene>
    <name evidence="10" type="primary">sppA</name>
    <name evidence="10" type="ORF">IC612_05680</name>
</gene>
<evidence type="ECO:0000256" key="7">
    <source>
        <dbReference type="PIRSR" id="PIRSR001217-1"/>
    </source>
</evidence>
<evidence type="ECO:0000256" key="6">
    <source>
        <dbReference type="ARBA" id="ARBA00023136"/>
    </source>
</evidence>
<keyword evidence="11" id="KW-1185">Reference proteome</keyword>
<dbReference type="InterPro" id="IPR004634">
    <property type="entry name" value="Pept_S49_pIV"/>
</dbReference>
<evidence type="ECO:0000256" key="3">
    <source>
        <dbReference type="ARBA" id="ARBA00022670"/>
    </source>
</evidence>
<name>A0A930YVX0_9FLAO</name>
<keyword evidence="5" id="KW-0720">Serine protease</keyword>
<keyword evidence="8" id="KW-1133">Transmembrane helix</keyword>
<protein>
    <submittedName>
        <fullName evidence="10">Signal peptide peptidase SppA</fullName>
    </submittedName>
</protein>
<comment type="similarity">
    <text evidence="2">Belongs to the peptidase S49 family.</text>
</comment>
<dbReference type="CDD" id="cd07018">
    <property type="entry name" value="S49_SppA_67K_type"/>
    <property type="match status" value="1"/>
</dbReference>
<dbReference type="InterPro" id="IPR047217">
    <property type="entry name" value="S49_SppA_67K_type_N"/>
</dbReference>
<evidence type="ECO:0000256" key="4">
    <source>
        <dbReference type="ARBA" id="ARBA00022801"/>
    </source>
</evidence>
<evidence type="ECO:0000256" key="1">
    <source>
        <dbReference type="ARBA" id="ARBA00004370"/>
    </source>
</evidence>
<keyword evidence="8" id="KW-0812">Transmembrane</keyword>
<dbReference type="GO" id="GO:0016020">
    <property type="term" value="C:membrane"/>
    <property type="evidence" value="ECO:0007669"/>
    <property type="project" value="UniProtKB-SubCell"/>
</dbReference>
<reference evidence="10" key="1">
    <citation type="submission" date="2020-11" db="EMBL/GenBank/DDBJ databases">
        <title>Genome seq and assembly of Planobacterium sp.</title>
        <authorList>
            <person name="Chhetri G."/>
        </authorList>
    </citation>
    <scope>NUCLEOTIDE SEQUENCE</scope>
    <source>
        <strain evidence="10">GCR5</strain>
    </source>
</reference>
<dbReference type="PANTHER" id="PTHR33209:SF1">
    <property type="entry name" value="PEPTIDASE S49 DOMAIN-CONTAINING PROTEIN"/>
    <property type="match status" value="1"/>
</dbReference>
<dbReference type="InterPro" id="IPR047272">
    <property type="entry name" value="S49_SppA_C"/>
</dbReference>
<dbReference type="RefSeq" id="WP_194739214.1">
    <property type="nucleotide sequence ID" value="NZ_JADKYY010000005.1"/>
</dbReference>
<organism evidence="10 11">
    <name type="scientific">Planobacterium oryzisoli</name>
    <dbReference type="NCBI Taxonomy" id="2771435"/>
    <lineage>
        <taxon>Bacteria</taxon>
        <taxon>Pseudomonadati</taxon>
        <taxon>Bacteroidota</taxon>
        <taxon>Flavobacteriia</taxon>
        <taxon>Flavobacteriales</taxon>
        <taxon>Weeksellaceae</taxon>
        <taxon>Chryseobacterium group</taxon>
        <taxon>Chryseobacterium</taxon>
    </lineage>
</organism>
<dbReference type="EMBL" id="JADKYY010000005">
    <property type="protein sequence ID" value="MBF5027285.1"/>
    <property type="molecule type" value="Genomic_DNA"/>
</dbReference>
<dbReference type="AlphaFoldDB" id="A0A930YVX0"/>
<evidence type="ECO:0000256" key="8">
    <source>
        <dbReference type="SAM" id="Phobius"/>
    </source>
</evidence>
<evidence type="ECO:0000313" key="10">
    <source>
        <dbReference type="EMBL" id="MBF5027285.1"/>
    </source>
</evidence>
<sequence length="586" mass="65441">MKSFFKNVLANIVAIFLVGGIFIFFFFVLMLVGSLSGSDKVKVKEGTVLTFDQALQIIDSPSQDQDPFPFLSQNAPKKVLLYDVLEAIRKAKEDDKIKGISIETDFAFAGMTQLDNVRAALEDFKKSGKFVYGYGNMVSQGGYYLGSVAQQYYLNPMGAVELTGMASEVVLYKDFFEKYGVEVDVIRHGDFKAAVEPFLYSEISDENRLQLNTMLSDLWNRNLSQIASSRKRSVQEFTTVADSLYGILPENATKYGLADKLLQKSQYEELLKEKAGTKKDKDLERLSVSKYIDSYKEDKEKKDQRIAVLYASGAIYSGKGSDAIYSETFIEEIHKIKKNEDIKAVVLRINSPGGSANASDEILYELQELKKKKPIIVSFGDYAASGGYYIAMASDYIYSDHNTVTGSIGVFGMIPNVEKLAENQGIRSDIVQTNANAAYYTLLHGLTPSGRMMIQKSIEGTYDRFVHWVSKARKKSYEDIDSVGGGRIWSGTRAKEIGLVDGLGTLEDAIAMAGKKAKLKDYSIESFPKKTSALEQLLKDLNSQQVLYRVVGSLVSEDKKEMLRFILEPQKQSGVLMETPYRVKIN</sequence>
<comment type="caution">
    <text evidence="10">The sequence shown here is derived from an EMBL/GenBank/DDBJ whole genome shotgun (WGS) entry which is preliminary data.</text>
</comment>
<dbReference type="GO" id="GO:0006465">
    <property type="term" value="P:signal peptide processing"/>
    <property type="evidence" value="ECO:0007669"/>
    <property type="project" value="InterPro"/>
</dbReference>
<keyword evidence="4" id="KW-0378">Hydrolase</keyword>
<feature type="domain" description="Peptidase S49" evidence="9">
    <location>
        <begin position="124"/>
        <end position="275"/>
    </location>
</feature>
<feature type="domain" description="Peptidase S49" evidence="9">
    <location>
        <begin position="368"/>
        <end position="520"/>
    </location>
</feature>
<dbReference type="PANTHER" id="PTHR33209">
    <property type="entry name" value="PROTEASE 4"/>
    <property type="match status" value="1"/>
</dbReference>
<evidence type="ECO:0000313" key="11">
    <source>
        <dbReference type="Proteomes" id="UP000694480"/>
    </source>
</evidence>
<keyword evidence="6 8" id="KW-0472">Membrane</keyword>
<evidence type="ECO:0000259" key="9">
    <source>
        <dbReference type="Pfam" id="PF01343"/>
    </source>
</evidence>
<dbReference type="Pfam" id="PF01343">
    <property type="entry name" value="Peptidase_S49"/>
    <property type="match status" value="2"/>
</dbReference>
<dbReference type="GO" id="GO:0008236">
    <property type="term" value="F:serine-type peptidase activity"/>
    <property type="evidence" value="ECO:0007669"/>
    <property type="project" value="UniProtKB-KW"/>
</dbReference>
<dbReference type="NCBIfam" id="TIGR00706">
    <property type="entry name" value="SppA_dom"/>
    <property type="match status" value="1"/>
</dbReference>
<dbReference type="InterPro" id="IPR004635">
    <property type="entry name" value="Pept_S49_SppA"/>
</dbReference>
<dbReference type="NCBIfam" id="TIGR00705">
    <property type="entry name" value="SppA_67K"/>
    <property type="match status" value="1"/>
</dbReference>
<dbReference type="PIRSF" id="PIRSF001217">
    <property type="entry name" value="Protease_4_SppA"/>
    <property type="match status" value="1"/>
</dbReference>
<dbReference type="Gene3D" id="6.20.330.10">
    <property type="match status" value="1"/>
</dbReference>
<dbReference type="InterPro" id="IPR029045">
    <property type="entry name" value="ClpP/crotonase-like_dom_sf"/>
</dbReference>
<dbReference type="SUPFAM" id="SSF52096">
    <property type="entry name" value="ClpP/crotonase"/>
    <property type="match status" value="2"/>
</dbReference>